<sequence>MFGGFPQGVPGNDAFTKILLHMDGSNGGTTFTDVNAGGSSNTWTPSSATTSTSAAKFGPSAMLGATGYISTPTHSDFDILTSDACVDFWLNNNGIGSPGYGLCGQVNSAAAIATMSFIMSRQTTTGVILATVTSVGAAAQIFFTGTTSLASTSNWNHIALTKSGTSFRLFVNGVQEDSTKTLASVASSAQPFTIGRSGDSGSGFSALIDEFRLSVGTPRWTSNFTPPVAAYS</sequence>
<protein>
    <recommendedName>
        <fullName evidence="3">LamG-like jellyroll fold domain-containing protein</fullName>
    </recommendedName>
</protein>
<name>K8PAJ1_9BRAD</name>
<dbReference type="Pfam" id="PF13385">
    <property type="entry name" value="Laminin_G_3"/>
    <property type="match status" value="1"/>
</dbReference>
<reference evidence="1 2" key="1">
    <citation type="submission" date="2012-04" db="EMBL/GenBank/DDBJ databases">
        <title>The Genome Sequence of Afipia clevelandensis ATCC 49720.</title>
        <authorList>
            <consortium name="The Broad Institute Genome Sequencing Platform"/>
            <person name="Earl A."/>
            <person name="Ward D."/>
            <person name="Feldgarden M."/>
            <person name="Gevers D."/>
            <person name="Huys G."/>
            <person name="Walker B."/>
            <person name="Young S.K."/>
            <person name="Zeng Q."/>
            <person name="Gargeya S."/>
            <person name="Fitzgerald M."/>
            <person name="Haas B."/>
            <person name="Abouelleil A."/>
            <person name="Alvarado L."/>
            <person name="Arachchi H.M."/>
            <person name="Berlin A."/>
            <person name="Chapman S.B."/>
            <person name="Goldberg J."/>
            <person name="Griggs A."/>
            <person name="Gujja S."/>
            <person name="Hansen M."/>
            <person name="Howarth C."/>
            <person name="Imamovic A."/>
            <person name="Larimer J."/>
            <person name="McCowen C."/>
            <person name="Montmayeur A."/>
            <person name="Murphy C."/>
            <person name="Neiman D."/>
            <person name="Pearson M."/>
            <person name="Priest M."/>
            <person name="Roberts A."/>
            <person name="Saif S."/>
            <person name="Shea T."/>
            <person name="Sisk P."/>
            <person name="Sykes S."/>
            <person name="Wortman J."/>
            <person name="Nusbaum C."/>
            <person name="Birren B."/>
        </authorList>
    </citation>
    <scope>NUCLEOTIDE SEQUENCE [LARGE SCALE GENOMIC DNA]</scope>
    <source>
        <strain evidence="1 2">ATCC 49720</strain>
    </source>
</reference>
<dbReference type="Proteomes" id="UP000001095">
    <property type="component" value="Unassembled WGS sequence"/>
</dbReference>
<accession>K8PAJ1</accession>
<dbReference type="AlphaFoldDB" id="K8PAJ1"/>
<organism evidence="1 2">
    <name type="scientific">Afipia clevelandensis ATCC 49720</name>
    <dbReference type="NCBI Taxonomy" id="883079"/>
    <lineage>
        <taxon>Bacteria</taxon>
        <taxon>Pseudomonadati</taxon>
        <taxon>Pseudomonadota</taxon>
        <taxon>Alphaproteobacteria</taxon>
        <taxon>Hyphomicrobiales</taxon>
        <taxon>Nitrobacteraceae</taxon>
        <taxon>Afipia</taxon>
    </lineage>
</organism>
<dbReference type="InterPro" id="IPR013320">
    <property type="entry name" value="ConA-like_dom_sf"/>
</dbReference>
<proteinExistence type="predicted"/>
<evidence type="ECO:0008006" key="3">
    <source>
        <dbReference type="Google" id="ProtNLM"/>
    </source>
</evidence>
<keyword evidence="2" id="KW-1185">Reference proteome</keyword>
<dbReference type="PATRIC" id="fig|883079.3.peg.1743"/>
<evidence type="ECO:0000313" key="1">
    <source>
        <dbReference type="EMBL" id="EKS37759.1"/>
    </source>
</evidence>
<dbReference type="Gene3D" id="2.60.120.200">
    <property type="match status" value="1"/>
</dbReference>
<gene>
    <name evidence="1" type="ORF">HMPREF9696_01709</name>
</gene>
<dbReference type="SUPFAM" id="SSF49899">
    <property type="entry name" value="Concanavalin A-like lectins/glucanases"/>
    <property type="match status" value="1"/>
</dbReference>
<comment type="caution">
    <text evidence="1">The sequence shown here is derived from an EMBL/GenBank/DDBJ whole genome shotgun (WGS) entry which is preliminary data.</text>
</comment>
<dbReference type="HOGENOM" id="CLU_1303920_0_0_5"/>
<evidence type="ECO:0000313" key="2">
    <source>
        <dbReference type="Proteomes" id="UP000001095"/>
    </source>
</evidence>
<dbReference type="EMBL" id="AGWY01000007">
    <property type="protein sequence ID" value="EKS37759.1"/>
    <property type="molecule type" value="Genomic_DNA"/>
</dbReference>